<organism evidence="1 2">
    <name type="scientific">Salmonella paratyphi B (strain ATCC BAA-1250 / SPB7)</name>
    <dbReference type="NCBI Taxonomy" id="1016998"/>
    <lineage>
        <taxon>Bacteria</taxon>
        <taxon>Pseudomonadati</taxon>
        <taxon>Pseudomonadota</taxon>
        <taxon>Gammaproteobacteria</taxon>
        <taxon>Enterobacterales</taxon>
        <taxon>Enterobacteriaceae</taxon>
        <taxon>Salmonella</taxon>
    </lineage>
</organism>
<dbReference type="KEGG" id="spq:SPAB_05198"/>
<protein>
    <submittedName>
        <fullName evidence="1">Uncharacterized protein</fullName>
    </submittedName>
</protein>
<proteinExistence type="predicted"/>
<reference evidence="1 2" key="1">
    <citation type="submission" date="2007-11" db="EMBL/GenBank/DDBJ databases">
        <authorList>
            <consortium name="The Salmonella enterica serovar Paratyphi B Genome Sequencing Project"/>
            <person name="McClelland M."/>
            <person name="Sanderson E.K."/>
            <person name="Porwollik S."/>
            <person name="Spieth J."/>
            <person name="Clifton W.S."/>
            <person name="Fulton R."/>
            <person name="Cordes M."/>
            <person name="Wollam A."/>
            <person name="Shah N."/>
            <person name="Pepin K."/>
            <person name="Bhonagiri V."/>
            <person name="Nash W."/>
            <person name="Johnson M."/>
            <person name="Thiruvilangam P."/>
            <person name="Wilson R."/>
        </authorList>
    </citation>
    <scope>NUCLEOTIDE SEQUENCE [LARGE SCALE GENOMIC DNA]</scope>
    <source>
        <strain evidence="2">ATCC BAA-1250 / SPB7</strain>
    </source>
</reference>
<evidence type="ECO:0000313" key="1">
    <source>
        <dbReference type="EMBL" id="ABX70475.1"/>
    </source>
</evidence>
<evidence type="ECO:0000313" key="2">
    <source>
        <dbReference type="Proteomes" id="UP000008556"/>
    </source>
</evidence>
<accession>A0A6C6Z9P9</accession>
<dbReference type="AlphaFoldDB" id="A0A6C6Z9P9"/>
<dbReference type="EMBL" id="CP000886">
    <property type="protein sequence ID" value="ABX70475.1"/>
    <property type="molecule type" value="Genomic_DNA"/>
</dbReference>
<name>A0A6C6Z9P9_SALPB</name>
<sequence length="34" mass="3906">METTISVISTSCQEMKNATMAQGQNRNRCRRKCK</sequence>
<gene>
    <name evidence="1" type="ordered locus">SPAB_05198</name>
</gene>
<dbReference type="Proteomes" id="UP000008556">
    <property type="component" value="Chromosome"/>
</dbReference>